<feature type="region of interest" description="Disordered" evidence="1">
    <location>
        <begin position="1"/>
        <end position="23"/>
    </location>
</feature>
<gene>
    <name evidence="2" type="ORF">WM41_2594</name>
</gene>
<reference evidence="2 3" key="1">
    <citation type="journal article" date="2016" name="Int. J. Syst. Evol. Microbiol.">
        <title>Resolving the Complexity of Human Skin Metagenomes Using Single-Molecule Sequencing.</title>
        <authorList>
            <consortium name="NISC Comparative Sequencing Program"/>
            <person name="Tsai Y.C."/>
            <person name="Conlan S."/>
            <person name="Deming C."/>
            <person name="Segre J.A."/>
            <person name="Kong H.H."/>
            <person name="Korlach J."/>
            <person name="Oh J."/>
        </authorList>
    </citation>
    <scope>NUCLEOTIDE SEQUENCE [LARGE SCALE GENOMIC DNA]</scope>
    <source>
        <strain evidence="2 3">1B08</strain>
    </source>
</reference>
<accession>A0ABR5V615</accession>
<proteinExistence type="predicted"/>
<evidence type="ECO:0000256" key="1">
    <source>
        <dbReference type="SAM" id="MobiDB-lite"/>
    </source>
</evidence>
<sequence>MVRVVAGEGVVSQKTPEKNPALSSNHLPLKAGFFFSTTKVLESGP</sequence>
<evidence type="ECO:0000313" key="3">
    <source>
        <dbReference type="Proteomes" id="UP000070339"/>
    </source>
</evidence>
<dbReference type="Proteomes" id="UP000070339">
    <property type="component" value="Unassembled WGS sequence"/>
</dbReference>
<comment type="caution">
    <text evidence="2">The sequence shown here is derived from an EMBL/GenBank/DDBJ whole genome shotgun (WGS) entry which is preliminary data.</text>
</comment>
<evidence type="ECO:0000313" key="2">
    <source>
        <dbReference type="EMBL" id="KXU16817.1"/>
    </source>
</evidence>
<organism evidence="2 3">
    <name type="scientific">Corynebacterium simulans</name>
    <dbReference type="NCBI Taxonomy" id="146827"/>
    <lineage>
        <taxon>Bacteria</taxon>
        <taxon>Bacillati</taxon>
        <taxon>Actinomycetota</taxon>
        <taxon>Actinomycetes</taxon>
        <taxon>Mycobacteriales</taxon>
        <taxon>Corynebacteriaceae</taxon>
        <taxon>Corynebacterium</taxon>
    </lineage>
</organism>
<name>A0ABR5V615_9CORY</name>
<dbReference type="EMBL" id="LTEB01000066">
    <property type="protein sequence ID" value="KXU16817.1"/>
    <property type="molecule type" value="Genomic_DNA"/>
</dbReference>
<keyword evidence="3" id="KW-1185">Reference proteome</keyword>
<protein>
    <submittedName>
        <fullName evidence="2">Uncharacterized protein</fullName>
    </submittedName>
</protein>